<feature type="domain" description="O-methyltransferase C-terminal" evidence="5">
    <location>
        <begin position="96"/>
        <end position="316"/>
    </location>
</feature>
<name>A0A8S2XPZ1_9BILA</name>
<sequence length="342" mass="39089">MASHKLPLTAAELSKLNGNDWNIEFVYRLLRTISDAGIVKELTSDDEDSNIVNHPEYENCFQLTDNGVFLTSNHPSKMRDLIRLELSPFAERATAYLPDLIQHGYINGNALEQSLGTSLFDYLQKEENKECSFMFNKSMSAYSSYDAPLIASTIDFSRFKKLVDIGGSLGTLLSFVLAQHKQLNGIVFDLDHVIENAKASTPNEFEQRQIEENRYQFIAGDMFKPETIPKAEAYLMKFILHDWTDEKSIEILKSIRLGNKNSEWKTITIFIVEMVVFMNNINNWEARAMDIEMLSTTGAKERTKKEYIQLLRQSGYDFKEVYQTNGIYSIIEATTTTDASVD</sequence>
<proteinExistence type="predicted"/>
<accession>A0A8S2XPZ1</accession>
<dbReference type="GO" id="GO:0008171">
    <property type="term" value="F:O-methyltransferase activity"/>
    <property type="evidence" value="ECO:0007669"/>
    <property type="project" value="InterPro"/>
</dbReference>
<dbReference type="PANTHER" id="PTHR11746">
    <property type="entry name" value="O-METHYLTRANSFERASE"/>
    <property type="match status" value="1"/>
</dbReference>
<gene>
    <name evidence="6" type="ORF">SRO942_LOCUS45123</name>
</gene>
<dbReference type="InterPro" id="IPR029063">
    <property type="entry name" value="SAM-dependent_MTases_sf"/>
</dbReference>
<dbReference type="AlphaFoldDB" id="A0A8S2XPZ1"/>
<evidence type="ECO:0000313" key="7">
    <source>
        <dbReference type="Proteomes" id="UP000681722"/>
    </source>
</evidence>
<keyword evidence="2" id="KW-0808">Transferase</keyword>
<dbReference type="Gene3D" id="3.40.50.150">
    <property type="entry name" value="Vaccinia Virus protein VP39"/>
    <property type="match status" value="1"/>
</dbReference>
<dbReference type="SUPFAM" id="SSF53335">
    <property type="entry name" value="S-adenosyl-L-methionine-dependent methyltransferases"/>
    <property type="match status" value="1"/>
</dbReference>
<evidence type="ECO:0000256" key="1">
    <source>
        <dbReference type="ARBA" id="ARBA00022603"/>
    </source>
</evidence>
<evidence type="ECO:0000256" key="3">
    <source>
        <dbReference type="ARBA" id="ARBA00022691"/>
    </source>
</evidence>
<keyword evidence="1" id="KW-0489">Methyltransferase</keyword>
<organism evidence="6 7">
    <name type="scientific">Didymodactylos carnosus</name>
    <dbReference type="NCBI Taxonomy" id="1234261"/>
    <lineage>
        <taxon>Eukaryota</taxon>
        <taxon>Metazoa</taxon>
        <taxon>Spiralia</taxon>
        <taxon>Gnathifera</taxon>
        <taxon>Rotifera</taxon>
        <taxon>Eurotatoria</taxon>
        <taxon>Bdelloidea</taxon>
        <taxon>Philodinida</taxon>
        <taxon>Philodinidae</taxon>
        <taxon>Didymodactylos</taxon>
    </lineage>
</organism>
<dbReference type="PIRSF" id="PIRSF005739">
    <property type="entry name" value="O-mtase"/>
    <property type="match status" value="1"/>
</dbReference>
<dbReference type="PROSITE" id="PS51683">
    <property type="entry name" value="SAM_OMT_II"/>
    <property type="match status" value="1"/>
</dbReference>
<dbReference type="GO" id="GO:0032259">
    <property type="term" value="P:methylation"/>
    <property type="evidence" value="ECO:0007669"/>
    <property type="project" value="UniProtKB-KW"/>
</dbReference>
<evidence type="ECO:0000259" key="5">
    <source>
        <dbReference type="Pfam" id="PF00891"/>
    </source>
</evidence>
<dbReference type="OrthoDB" id="1606438at2759"/>
<dbReference type="Proteomes" id="UP000681722">
    <property type="component" value="Unassembled WGS sequence"/>
</dbReference>
<protein>
    <recommendedName>
        <fullName evidence="5">O-methyltransferase C-terminal domain-containing protein</fullName>
    </recommendedName>
</protein>
<dbReference type="Pfam" id="PF00891">
    <property type="entry name" value="Methyltransf_2"/>
    <property type="match status" value="1"/>
</dbReference>
<comment type="caution">
    <text evidence="6">The sequence shown here is derived from an EMBL/GenBank/DDBJ whole genome shotgun (WGS) entry which is preliminary data.</text>
</comment>
<dbReference type="InterPro" id="IPR001077">
    <property type="entry name" value="COMT_C"/>
</dbReference>
<dbReference type="InterPro" id="IPR016461">
    <property type="entry name" value="COMT-like"/>
</dbReference>
<reference evidence="6" key="1">
    <citation type="submission" date="2021-02" db="EMBL/GenBank/DDBJ databases">
        <authorList>
            <person name="Nowell W R."/>
        </authorList>
    </citation>
    <scope>NUCLEOTIDE SEQUENCE</scope>
</reference>
<keyword evidence="3" id="KW-0949">S-adenosyl-L-methionine</keyword>
<evidence type="ECO:0000256" key="2">
    <source>
        <dbReference type="ARBA" id="ARBA00022679"/>
    </source>
</evidence>
<evidence type="ECO:0000256" key="4">
    <source>
        <dbReference type="PIRSR" id="PIRSR005739-1"/>
    </source>
</evidence>
<dbReference type="EMBL" id="CAJOBC010107130">
    <property type="protein sequence ID" value="CAF4507145.1"/>
    <property type="molecule type" value="Genomic_DNA"/>
</dbReference>
<feature type="active site" description="Proton acceptor" evidence="4">
    <location>
        <position position="241"/>
    </location>
</feature>
<evidence type="ECO:0000313" key="6">
    <source>
        <dbReference type="EMBL" id="CAF4507145.1"/>
    </source>
</evidence>